<evidence type="ECO:0000313" key="2">
    <source>
        <dbReference type="EMBL" id="EKO51213.1"/>
    </source>
</evidence>
<gene>
    <name evidence="2" type="ORF">LEP1GSC131_2920</name>
</gene>
<accession>A0A828XVK7</accession>
<keyword evidence="3" id="KW-1185">Reference proteome</keyword>
<reference evidence="2" key="1">
    <citation type="submission" date="2012-10" db="EMBL/GenBank/DDBJ databases">
        <authorList>
            <person name="Harkins D.M."/>
            <person name="Durkin A.S."/>
            <person name="Brinkac L.M."/>
            <person name="Selengut J.D."/>
            <person name="Sanka R."/>
            <person name="DePew J."/>
            <person name="Purushe J."/>
            <person name="Picardeau M."/>
            <person name="Werts C."/>
            <person name="Goarant C."/>
            <person name="Vinetz J.M."/>
            <person name="Sutton G.G."/>
            <person name="Nelson W.C."/>
            <person name="Fouts D.E."/>
        </authorList>
    </citation>
    <scope>NUCLEOTIDE SEQUENCE [LARGE SCALE GENOMIC DNA]</scope>
    <source>
        <strain evidence="2">200802841</strain>
    </source>
</reference>
<name>A0A828XVK7_9LEPT</name>
<evidence type="ECO:0000313" key="3">
    <source>
        <dbReference type="Proteomes" id="UP000006339"/>
    </source>
</evidence>
<keyword evidence="1" id="KW-1133">Transmembrane helix</keyword>
<sequence>MGICDLKHNQRFAIELTVLNFIEISKTMNALYLTIPLAILIALVALSTFLWSLKSGRY</sequence>
<protein>
    <submittedName>
        <fullName evidence="2">Cytochrome oxidase maturation protein, cbb3-type</fullName>
    </submittedName>
</protein>
<dbReference type="InterPro" id="IPR004714">
    <property type="entry name" value="Cyt_oxidase_maturation_cbb3"/>
</dbReference>
<dbReference type="NCBIfam" id="TIGR00847">
    <property type="entry name" value="ccoS"/>
    <property type="match status" value="1"/>
</dbReference>
<dbReference type="Pfam" id="PF03597">
    <property type="entry name" value="FixS"/>
    <property type="match status" value="1"/>
</dbReference>
<dbReference type="AlphaFoldDB" id="A0A828XVK7"/>
<feature type="transmembrane region" description="Helical" evidence="1">
    <location>
        <begin position="30"/>
        <end position="53"/>
    </location>
</feature>
<dbReference type="Proteomes" id="UP000006339">
    <property type="component" value="Unassembled WGS sequence"/>
</dbReference>
<keyword evidence="1" id="KW-0472">Membrane</keyword>
<dbReference type="EMBL" id="AKWH02000042">
    <property type="protein sequence ID" value="EKO51213.1"/>
    <property type="molecule type" value="Genomic_DNA"/>
</dbReference>
<evidence type="ECO:0000256" key="1">
    <source>
        <dbReference type="SAM" id="Phobius"/>
    </source>
</evidence>
<proteinExistence type="predicted"/>
<organism evidence="2 3">
    <name type="scientific">Leptospira kirschneri str. 200802841</name>
    <dbReference type="NCBI Taxonomy" id="1193047"/>
    <lineage>
        <taxon>Bacteria</taxon>
        <taxon>Pseudomonadati</taxon>
        <taxon>Spirochaetota</taxon>
        <taxon>Spirochaetia</taxon>
        <taxon>Leptospirales</taxon>
        <taxon>Leptospiraceae</taxon>
        <taxon>Leptospira</taxon>
    </lineage>
</organism>
<keyword evidence="1" id="KW-0812">Transmembrane</keyword>
<comment type="caution">
    <text evidence="2">The sequence shown here is derived from an EMBL/GenBank/DDBJ whole genome shotgun (WGS) entry which is preliminary data.</text>
</comment>